<comment type="function">
    <text evidence="9">Part of the tripartite ATP-independent periplasmic (TRAP) transport system.</text>
</comment>
<dbReference type="Proteomes" id="UP000238338">
    <property type="component" value="Unassembled WGS sequence"/>
</dbReference>
<evidence type="ECO:0000256" key="9">
    <source>
        <dbReference type="RuleBase" id="RU369079"/>
    </source>
</evidence>
<keyword evidence="4 9" id="KW-0997">Cell inner membrane</keyword>
<keyword evidence="2 9" id="KW-0813">Transport</keyword>
<dbReference type="GO" id="GO:0015740">
    <property type="term" value="P:C4-dicarboxylate transport"/>
    <property type="evidence" value="ECO:0007669"/>
    <property type="project" value="TreeGrafter"/>
</dbReference>
<evidence type="ECO:0000256" key="7">
    <source>
        <dbReference type="ARBA" id="ARBA00023136"/>
    </source>
</evidence>
<dbReference type="OrthoDB" id="4964541at2"/>
<dbReference type="EMBL" id="PVEP01000016">
    <property type="protein sequence ID" value="PQV52853.1"/>
    <property type="molecule type" value="Genomic_DNA"/>
</dbReference>
<evidence type="ECO:0000259" key="10">
    <source>
        <dbReference type="Pfam" id="PF04290"/>
    </source>
</evidence>
<feature type="transmembrane region" description="Helical" evidence="9">
    <location>
        <begin position="21"/>
        <end position="45"/>
    </location>
</feature>
<comment type="subcellular location">
    <subcellularLocation>
        <location evidence="1 9">Cell inner membrane</location>
        <topology evidence="1 9">Multi-pass membrane protein</topology>
    </subcellularLocation>
</comment>
<dbReference type="PANTHER" id="PTHR35011">
    <property type="entry name" value="2,3-DIKETO-L-GULONATE TRAP TRANSPORTER SMALL PERMEASE PROTEIN YIAM"/>
    <property type="match status" value="1"/>
</dbReference>
<dbReference type="Pfam" id="PF04290">
    <property type="entry name" value="DctQ"/>
    <property type="match status" value="1"/>
</dbReference>
<feature type="transmembrane region" description="Helical" evidence="9">
    <location>
        <begin position="136"/>
        <end position="155"/>
    </location>
</feature>
<evidence type="ECO:0000256" key="4">
    <source>
        <dbReference type="ARBA" id="ARBA00022519"/>
    </source>
</evidence>
<evidence type="ECO:0000256" key="2">
    <source>
        <dbReference type="ARBA" id="ARBA00022448"/>
    </source>
</evidence>
<keyword evidence="6 9" id="KW-1133">Transmembrane helix</keyword>
<proteinExistence type="inferred from homology"/>
<sequence>MKAISLLISGLSAVNNALLEICRVLSIALVAAITGVVSAGVFWRYVLNNSLSWSDELAKFLMVWLVFVGAPIAMRMGDHVSIDMFPDLFPPRGRAVLMAILLAIVIWFCVVLGYYSLLFAWNGWKQVAISIGRVPLFWIFVSVPVGMALILLVALQQFLEQIQEFLAPGTGERDPFLDRYEDLLREVGGE</sequence>
<keyword evidence="7 9" id="KW-0472">Membrane</keyword>
<evidence type="ECO:0000313" key="11">
    <source>
        <dbReference type="EMBL" id="PQV52853.1"/>
    </source>
</evidence>
<feature type="domain" description="Tripartite ATP-independent periplasmic transporters DctQ component" evidence="10">
    <location>
        <begin position="33"/>
        <end position="163"/>
    </location>
</feature>
<evidence type="ECO:0000256" key="3">
    <source>
        <dbReference type="ARBA" id="ARBA00022475"/>
    </source>
</evidence>
<gene>
    <name evidence="11" type="ORF">LX70_04045</name>
</gene>
<comment type="caution">
    <text evidence="11">The sequence shown here is derived from an EMBL/GenBank/DDBJ whole genome shotgun (WGS) entry which is preliminary data.</text>
</comment>
<evidence type="ECO:0000256" key="6">
    <source>
        <dbReference type="ARBA" id="ARBA00022989"/>
    </source>
</evidence>
<dbReference type="RefSeq" id="WP_105516575.1">
    <property type="nucleotide sequence ID" value="NZ_PVEP01000016.1"/>
</dbReference>
<keyword evidence="3" id="KW-1003">Cell membrane</keyword>
<evidence type="ECO:0000313" key="12">
    <source>
        <dbReference type="Proteomes" id="UP000238338"/>
    </source>
</evidence>
<feature type="transmembrane region" description="Helical" evidence="9">
    <location>
        <begin position="95"/>
        <end position="116"/>
    </location>
</feature>
<dbReference type="AlphaFoldDB" id="A0A2S8RWE4"/>
<dbReference type="GO" id="GO:0022857">
    <property type="term" value="F:transmembrane transporter activity"/>
    <property type="evidence" value="ECO:0007669"/>
    <property type="project" value="UniProtKB-UniRule"/>
</dbReference>
<accession>A0A2S8RWE4</accession>
<dbReference type="InterPro" id="IPR007387">
    <property type="entry name" value="TRAP_DctQ"/>
</dbReference>
<keyword evidence="12" id="KW-1185">Reference proteome</keyword>
<dbReference type="GO" id="GO:0005886">
    <property type="term" value="C:plasma membrane"/>
    <property type="evidence" value="ECO:0007669"/>
    <property type="project" value="UniProtKB-SubCell"/>
</dbReference>
<organism evidence="11 12">
    <name type="scientific">Albidovulum denitrificans</name>
    <dbReference type="NCBI Taxonomy" id="404881"/>
    <lineage>
        <taxon>Bacteria</taxon>
        <taxon>Pseudomonadati</taxon>
        <taxon>Pseudomonadota</taxon>
        <taxon>Alphaproteobacteria</taxon>
        <taxon>Rhodobacterales</taxon>
        <taxon>Paracoccaceae</taxon>
        <taxon>Albidovulum</taxon>
    </lineage>
</organism>
<dbReference type="InterPro" id="IPR055348">
    <property type="entry name" value="DctQ"/>
</dbReference>
<comment type="subunit">
    <text evidence="9">The complex comprises the extracytoplasmic solute receptor protein and the two transmembrane proteins.</text>
</comment>
<keyword evidence="5 9" id="KW-0812">Transmembrane</keyword>
<evidence type="ECO:0000256" key="5">
    <source>
        <dbReference type="ARBA" id="ARBA00022692"/>
    </source>
</evidence>
<name>A0A2S8RWE4_9RHOB</name>
<evidence type="ECO:0000256" key="1">
    <source>
        <dbReference type="ARBA" id="ARBA00004429"/>
    </source>
</evidence>
<evidence type="ECO:0000256" key="8">
    <source>
        <dbReference type="ARBA" id="ARBA00038436"/>
    </source>
</evidence>
<protein>
    <recommendedName>
        <fullName evidence="9">TRAP transporter small permease protein</fullName>
    </recommendedName>
</protein>
<reference evidence="11 12" key="1">
    <citation type="submission" date="2018-02" db="EMBL/GenBank/DDBJ databases">
        <title>Genomic Encyclopedia of Archaeal and Bacterial Type Strains, Phase II (KMG-II): from individual species to whole genera.</title>
        <authorList>
            <person name="Goeker M."/>
        </authorList>
    </citation>
    <scope>NUCLEOTIDE SEQUENCE [LARGE SCALE GENOMIC DNA]</scope>
    <source>
        <strain evidence="11 12">DSM 18921</strain>
    </source>
</reference>
<comment type="similarity">
    <text evidence="8 9">Belongs to the TRAP transporter small permease family.</text>
</comment>
<dbReference type="PANTHER" id="PTHR35011:SF2">
    <property type="entry name" value="2,3-DIKETO-L-GULONATE TRAP TRANSPORTER SMALL PERMEASE PROTEIN YIAM"/>
    <property type="match status" value="1"/>
</dbReference>
<feature type="transmembrane region" description="Helical" evidence="9">
    <location>
        <begin position="57"/>
        <end position="74"/>
    </location>
</feature>